<dbReference type="Proteomes" id="UP000223596">
    <property type="component" value="Unassembled WGS sequence"/>
</dbReference>
<dbReference type="Pfam" id="PF05582">
    <property type="entry name" value="Peptidase_U57"/>
    <property type="match status" value="1"/>
</dbReference>
<accession>A0AB36TDT4</accession>
<dbReference type="RefSeq" id="WP_003513147.1">
    <property type="nucleotide sequence ID" value="NZ_CP013828.1"/>
</dbReference>
<dbReference type="InterPro" id="IPR008764">
    <property type="entry name" value="Peptidase_U57"/>
</dbReference>
<gene>
    <name evidence="1" type="ORF">M972_1197</name>
</gene>
<organism evidence="1 2">
    <name type="scientific">Acetivibrio thermocellus AD2</name>
    <dbReference type="NCBI Taxonomy" id="1138384"/>
    <lineage>
        <taxon>Bacteria</taxon>
        <taxon>Bacillati</taxon>
        <taxon>Bacillota</taxon>
        <taxon>Clostridia</taxon>
        <taxon>Eubacteriales</taxon>
        <taxon>Oscillospiraceae</taxon>
        <taxon>Acetivibrio</taxon>
    </lineage>
</organism>
<reference evidence="1 2" key="1">
    <citation type="submission" date="2017-09" db="EMBL/GenBank/DDBJ databases">
        <title>Evaluation of Pacific Biosciences Sequencing Technology to Finishing C. thermocellum Genome Sequences.</title>
        <authorList>
            <person name="Brown S."/>
        </authorList>
    </citation>
    <scope>NUCLEOTIDE SEQUENCE [LARGE SCALE GENOMIC DNA]</scope>
    <source>
        <strain evidence="1 2">AD2</strain>
    </source>
</reference>
<dbReference type="PIRSF" id="PIRSF011575">
    <property type="entry name" value="YabG"/>
    <property type="match status" value="1"/>
</dbReference>
<dbReference type="GeneID" id="35806026"/>
<protein>
    <submittedName>
        <fullName evidence="1">Spore coat assembly protein</fullName>
    </submittedName>
</protein>
<proteinExistence type="predicted"/>
<name>A0AB36TDT4_ACETH</name>
<dbReference type="AlphaFoldDB" id="A0AB36TDT4"/>
<sequence length="271" mass="30592">MSMLKIGDIVTRKSHGQDIYFIVTDIQNKDSSKPVYILRGLFYRIIVDAFEDDLVKKDSRSTRINLRRDLTMARSNAYRQIFTSRCFLFSKPRQRPGKVLHIDSSESFLKMCRNLYKEAGITSREYLAPESEQPNIIKRALAETKPDILVVTGHDSLKKGSDPNLLDSYRNSKYFIECVKEARKYQPDYDKLCIFAGACQSYFEAIMQAGANFASSPGRININALDPAIVSEKVALTNKDNYVTPEEVSKLTISGSKGIGGIKTRGHLTVL</sequence>
<dbReference type="EMBL" id="PDBW01000001">
    <property type="protein sequence ID" value="PFH01365.1"/>
    <property type="molecule type" value="Genomic_DNA"/>
</dbReference>
<comment type="caution">
    <text evidence="1">The sequence shown here is derived from an EMBL/GenBank/DDBJ whole genome shotgun (WGS) entry which is preliminary data.</text>
</comment>
<evidence type="ECO:0000313" key="2">
    <source>
        <dbReference type="Proteomes" id="UP000223596"/>
    </source>
</evidence>
<evidence type="ECO:0000313" key="1">
    <source>
        <dbReference type="EMBL" id="PFH01365.1"/>
    </source>
</evidence>